<dbReference type="SUPFAM" id="SSF48208">
    <property type="entry name" value="Six-hairpin glycosidases"/>
    <property type="match status" value="1"/>
</dbReference>
<dbReference type="InterPro" id="IPR010383">
    <property type="entry name" value="Glyco_hydrolase_94_b-supersand"/>
</dbReference>
<dbReference type="GO" id="GO:0005975">
    <property type="term" value="P:carbohydrate metabolic process"/>
    <property type="evidence" value="ECO:0007669"/>
    <property type="project" value="InterPro"/>
</dbReference>
<reference evidence="8 9" key="1">
    <citation type="submission" date="2015-09" db="EMBL/GenBank/DDBJ databases">
        <authorList>
            <consortium name="Pathogen Informatics"/>
        </authorList>
    </citation>
    <scope>NUCLEOTIDE SEQUENCE [LARGE SCALE GENOMIC DNA]</scope>
    <source>
        <strain evidence="8 9">2789STDY5834956</strain>
    </source>
</reference>
<dbReference type="SUPFAM" id="SSF74650">
    <property type="entry name" value="Galactose mutarotase-like"/>
    <property type="match status" value="2"/>
</dbReference>
<protein>
    <submittedName>
        <fullName evidence="8">Protein NdvB</fullName>
    </submittedName>
</protein>
<evidence type="ECO:0000259" key="7">
    <source>
        <dbReference type="Pfam" id="PF17167"/>
    </source>
</evidence>
<name>A0A174SSE6_9CLOT</name>
<dbReference type="Proteomes" id="UP000095563">
    <property type="component" value="Unassembled WGS sequence"/>
</dbReference>
<dbReference type="InterPro" id="IPR037820">
    <property type="entry name" value="GH94N_NdvB"/>
</dbReference>
<dbReference type="Gene3D" id="2.60.420.10">
    <property type="entry name" value="Maltose phosphorylase, domain 3"/>
    <property type="match status" value="1"/>
</dbReference>
<accession>A0A174SSE6</accession>
<keyword evidence="1" id="KW-0328">Glycosyltransferase</keyword>
<evidence type="ECO:0000256" key="1">
    <source>
        <dbReference type="ARBA" id="ARBA00022676"/>
    </source>
</evidence>
<feature type="coiled-coil region" evidence="3">
    <location>
        <begin position="1028"/>
        <end position="1055"/>
    </location>
</feature>
<dbReference type="Gene3D" id="1.50.10.10">
    <property type="match status" value="1"/>
</dbReference>
<feature type="transmembrane region" description="Helical" evidence="4">
    <location>
        <begin position="326"/>
        <end position="351"/>
    </location>
</feature>
<evidence type="ECO:0000256" key="3">
    <source>
        <dbReference type="SAM" id="Coils"/>
    </source>
</evidence>
<dbReference type="InterPro" id="IPR037824">
    <property type="entry name" value="GH94N_2_NdvB"/>
</dbReference>
<gene>
    <name evidence="8" type="ORF">ERS852568_01439</name>
</gene>
<evidence type="ECO:0000313" key="8">
    <source>
        <dbReference type="EMBL" id="CUP98578.1"/>
    </source>
</evidence>
<feature type="transmembrane region" description="Helical" evidence="4">
    <location>
        <begin position="747"/>
        <end position="770"/>
    </location>
</feature>
<dbReference type="Gene3D" id="2.70.98.40">
    <property type="entry name" value="Glycoside hydrolase, family 65, N-terminal domain"/>
    <property type="match status" value="2"/>
</dbReference>
<dbReference type="InterPro" id="IPR033432">
    <property type="entry name" value="GH94_catalytic"/>
</dbReference>
<keyword evidence="3" id="KW-0175">Coiled coil</keyword>
<dbReference type="GO" id="GO:0030246">
    <property type="term" value="F:carbohydrate binding"/>
    <property type="evidence" value="ECO:0007669"/>
    <property type="project" value="InterPro"/>
</dbReference>
<dbReference type="InterPro" id="IPR008928">
    <property type="entry name" value="6-hairpin_glycosidase_sf"/>
</dbReference>
<evidence type="ECO:0000259" key="5">
    <source>
        <dbReference type="Pfam" id="PF06165"/>
    </source>
</evidence>
<dbReference type="GO" id="GO:0016757">
    <property type="term" value="F:glycosyltransferase activity"/>
    <property type="evidence" value="ECO:0007669"/>
    <property type="project" value="UniProtKB-KW"/>
</dbReference>
<dbReference type="InterPro" id="IPR012341">
    <property type="entry name" value="6hp_glycosidase-like_sf"/>
</dbReference>
<evidence type="ECO:0000256" key="4">
    <source>
        <dbReference type="SAM" id="Phobius"/>
    </source>
</evidence>
<keyword evidence="4" id="KW-0472">Membrane</keyword>
<dbReference type="InterPro" id="IPR011013">
    <property type="entry name" value="Gal_mutarotase_sf_dom"/>
</dbReference>
<dbReference type="CDD" id="cd11756">
    <property type="entry name" value="GH94N_ChvB_NdvB_1_like"/>
    <property type="match status" value="1"/>
</dbReference>
<feature type="domain" description="Glycoamylase-like" evidence="6">
    <location>
        <begin position="1138"/>
        <end position="1398"/>
    </location>
</feature>
<evidence type="ECO:0000256" key="2">
    <source>
        <dbReference type="ARBA" id="ARBA00022679"/>
    </source>
</evidence>
<keyword evidence="4" id="KW-1133">Transmembrane helix</keyword>
<feature type="transmembrane region" description="Helical" evidence="4">
    <location>
        <begin position="296"/>
        <end position="320"/>
    </location>
</feature>
<dbReference type="RefSeq" id="WP_055207401.1">
    <property type="nucleotide sequence ID" value="NZ_CZBO01000002.1"/>
</dbReference>
<dbReference type="Pfam" id="PF17167">
    <property type="entry name" value="Glyco_hydro_94"/>
    <property type="match status" value="1"/>
</dbReference>
<evidence type="ECO:0000259" key="6">
    <source>
        <dbReference type="Pfam" id="PF10091"/>
    </source>
</evidence>
<proteinExistence type="predicted"/>
<organism evidence="8 9">
    <name type="scientific">Clostridium baratii</name>
    <dbReference type="NCBI Taxonomy" id="1561"/>
    <lineage>
        <taxon>Bacteria</taxon>
        <taxon>Bacillati</taxon>
        <taxon>Bacillota</taxon>
        <taxon>Clostridia</taxon>
        <taxon>Eubacteriales</taxon>
        <taxon>Clostridiaceae</taxon>
        <taxon>Clostridium</taxon>
    </lineage>
</organism>
<dbReference type="Pfam" id="PF06165">
    <property type="entry name" value="GH94_b-supersand"/>
    <property type="match status" value="2"/>
</dbReference>
<feature type="domain" description="Glycosyl hydrolase 94 supersandwich" evidence="5">
    <location>
        <begin position="1446"/>
        <end position="1712"/>
    </location>
</feature>
<dbReference type="Gene3D" id="1.50.10.140">
    <property type="match status" value="2"/>
</dbReference>
<sequence>MDKNDSLNGRKNVLNELKLSFMNIKDTHNYLKRLSKEGEEIISAGNWLLDNIYLIEKEYKAIKVNMPKSYFQNLYVENEINSDIKLPRIYICAKEMIKRNKGKVTEDDSIAFIKEKGEKYTIGELWAFPLALRAGIIINLSKEATKLKNIQKDRKEEKEYKNILNSKVKEDDLVEKISSLIMSLREIDVIDWRNFFEETSITESILKKDPSNVYENMDFKSKDYYRHTIERISRKYNVDEEEIVKEALSLANRAKEKGMEFYRLHIGYYLIDDGVEELSKAIKRGKRIKNKFSTSMFWLINIIGSLSIVFLVLALGYLYGVDYSRIQYIIEAIIIFIPASEIIVALTNWIVTKKVPLRHVPKIDLRDGINSENKTIVIVPSMITSEENIKKLVEKLEVSYLGNKEENVYFAILGDFQDCEHETTKNDKNLNDFALKQIEKLNKKYCISNNKFFYLNRKRVYNSKEEKFIGRERKRGKIMEFISLLKGDKNHTFNVISSSIDELKDSKYIITLDSDTFMPRETIKKLVGAMCHPLNKAILKKNRVIRGYGVMQPKISISLESKNMSKFSSIFGGEGGVDGYSIAYSDTYQDLFGEGSFTGKGILDINVFYKVLRDEIPDNKVLSHDLLEGAYVRSTLVTDCEFIDNYPSSYLSSSKRLHRWVRGDWQLIPWLFSSKISLLSKWKIIDNLRRSLLAPSLLIGLIIALRYLNRGIEVSIILFLAIITPLLFTVTDFVVTPKNKLSGTFKSFKQIVLIISFIPYQTYLMVNAIIKTLYRLIISKKHLLEWQTAEDAEKSIENHLGYYYEKMWFSLIAGAVIVVVGFNSSIFFGIMSIILSLLWVFSPLIAYEISKIDKKLRYSIKEKDYIYLREISRRIWAYYEDFINEENNYLAPDNYQEKPFKGVAHRTSPTNIGMGLITNIVSYDLGYISINTVIDRLEKILGGMNKLSKYKGHYLNWYDTTTCEPLYPRYVSTVDSGNLLGYLYVLKETLEEYKNNPLIRREEIQSLKDTYKILNIKDNVNISKYKTIDDYKIILKNELEKVKMLEDEKDDEEYNYWINKLTNEIEQKLIWADNLNKNNEDSIAKVKELVPLKERIDNVIKDIELIMKDMDFTVLYDKKRELFSIGYNLEEDSLGSSYYDLLASESRIASFLAIARNEVSTKHWFRLGRAMSNSYRGKSLVSWSGTMFEYLMPNLIMKDYDNTLLSLTYKSVIKAQIAFARKKRIPWGISESAYYHFDVAENYQYKAFGVPGIELKRGLEDEIVVSPYSTIMALPIANGKAIENLKVLEKEGALRRYGFIEAIDFTQGRDNKILNEDILYENEEENEDKSLDEYKYNEDYKKKKIHYDVVRTDKNKYKIRSNGKPVVCYMVHHLGMSYLALDNMLNSNILKERFHRIPEIKATELLLKEKIPNYITFEREDEILPKRKELELEEFTKRSFEGAIRENNELLLLSNGGFSSMITTTGSGYSKKDNNLLYRWKGDSTSDNSGMFFYIKNITSNKYWSATYEPCKREGEYYKVDFSIDKGCFYTKHDNIESKLEVVLSLEDDVDIRKLTLKNNGDKEEVLEITSYMETTLTSFEGDAAHPSFSNLFIQTEFDEESETLLSKRRPRVKNGKIPFLYHKAIVNGNKEDDISYETSRVDFIGRDRDLNSPKALEEDTLKNNIGIVLDPIMSIRTKVRIQGNEEKTIYFITGISESKEDAIRLSGGYSDIKKLEKAFAIYNKGMQVELRNLGITENQANIYQELASYILFLNDRRKDREDYIKNINKHQKDLWAYGISGDLKIILLEIKNDDDLDTVRFVLKMHNYFRIQGLKTDLIIYNDEEDSYDKPLQNSINQIISSTTSRDMINKQGGIFVHNKATMLSEIKDFLIGISAIYIDSEKGIELRDLKSVDRKNVDKELLEDGDKILLKKNLEDSKTHLESLEELDLDFFNGYGGFDKKDYSYVIKLSNYKSTPAPWINVISNDNFGFFISETGASHTWYKNSRENKITPWSNDWVKDPLGEAIYVRDNNSGTYFSITPKPVRDGGEYIIRHGFGYSSFSHNTKDINSSMIVFAPRDENLKIQKVVLENKSNEDKEISVFYYAQLVLGVLNYDTSKYITTYNKENYIYGQNPYSEFFGNLKAYSTILGGESLSFTCDRKEFIGASRSMESPKGLEYRNLKGQFGSDLDPCLVTECKINIKKGEKREVVILLGEEEKEDNIKNIIEKYSNISNVYEELNRTKIYWRDFLGNISVKTENKSMDYLLNGWLLYQNYSCRYLARTAFYQSGGAYGFRDQLQDSMSLGLIDPNITKTQILRSASRQYLEGDVQHWWHPVINSGIRTRFSDDLLWLPFVTEEYIKVTGDYSILKEKAPYLEDEPLREGEDERYTIVNQSSKEGTIYEHCIKAIEKSLKFGVHNIPLMGSGDWNDGMSTVGNKGKGESVWLGWFLYKILLDFEGLANYMNDEEKINKYKDTKEFIRENIEKNAWDGKWYKRAYFDDGTPLGSKENEECKIDSLSQSFSLISGGGDKERGKKALESTIENLVDEELGLIKLLSPPFEKSKLEPGYIKGYVAGVRENGGQYTHAATWVILALTKLNMGDKALKYFNMINPINHTRTEDECEKYKLEPYVMAADVYIREPHGGRGGWSWYTGTAGWMYKIGLENILGFTKYKGEGYKINPCVPREWSGFEININNEKEQYKITVKKGTENKIIINGKEIKEDIIPKDLGKAEIEVYYKG</sequence>
<dbReference type="EMBL" id="CZBO01000002">
    <property type="protein sequence ID" value="CUP98578.1"/>
    <property type="molecule type" value="Genomic_DNA"/>
</dbReference>
<dbReference type="CDD" id="cd11753">
    <property type="entry name" value="GH94N_ChvB_NdvB_2_like"/>
    <property type="match status" value="1"/>
</dbReference>
<dbReference type="InterPro" id="IPR019282">
    <property type="entry name" value="Glycoamylase-like_cons_dom"/>
</dbReference>
<keyword evidence="2" id="KW-0808">Transferase</keyword>
<keyword evidence="4" id="KW-0812">Transmembrane</keyword>
<dbReference type="PANTHER" id="PTHR37469:SF2">
    <property type="entry name" value="CELLOBIONIC ACID PHOSPHORYLASE"/>
    <property type="match status" value="1"/>
</dbReference>
<dbReference type="InterPro" id="IPR052047">
    <property type="entry name" value="GH94_Enzymes"/>
</dbReference>
<dbReference type="Pfam" id="PF10091">
    <property type="entry name" value="Glycoamylase"/>
    <property type="match status" value="1"/>
</dbReference>
<feature type="transmembrane region" description="Helical" evidence="4">
    <location>
        <begin position="808"/>
        <end position="841"/>
    </location>
</feature>
<feature type="domain" description="Glycosyl hydrolase 94 supersandwich" evidence="5">
    <location>
        <begin position="1946"/>
        <end position="2213"/>
    </location>
</feature>
<feature type="domain" description="Glycosyl hydrolase 94 catalytic" evidence="7">
    <location>
        <begin position="2227"/>
        <end position="2651"/>
    </location>
</feature>
<feature type="transmembrane region" description="Helical" evidence="4">
    <location>
        <begin position="714"/>
        <end position="735"/>
    </location>
</feature>
<dbReference type="InterPro" id="IPR037018">
    <property type="entry name" value="GH65_N"/>
</dbReference>
<dbReference type="SMART" id="SM01068">
    <property type="entry name" value="CBM_X"/>
    <property type="match status" value="2"/>
</dbReference>
<dbReference type="PANTHER" id="PTHR37469">
    <property type="entry name" value="CELLOBIONIC ACID PHOSPHORYLASE-RELATED"/>
    <property type="match status" value="1"/>
</dbReference>
<evidence type="ECO:0000313" key="9">
    <source>
        <dbReference type="Proteomes" id="UP000095563"/>
    </source>
</evidence>